<evidence type="ECO:0000313" key="2">
    <source>
        <dbReference type="EMBL" id="KAF2272425.1"/>
    </source>
</evidence>
<feature type="signal peptide" evidence="1">
    <location>
        <begin position="1"/>
        <end position="20"/>
    </location>
</feature>
<evidence type="ECO:0000256" key="1">
    <source>
        <dbReference type="SAM" id="SignalP"/>
    </source>
</evidence>
<evidence type="ECO:0000313" key="3">
    <source>
        <dbReference type="Proteomes" id="UP000800097"/>
    </source>
</evidence>
<dbReference type="AlphaFoldDB" id="A0A6A6J7Q1"/>
<accession>A0A6A6J7Q1</accession>
<gene>
    <name evidence="2" type="ORF">EI97DRAFT_209233</name>
</gene>
<proteinExistence type="predicted"/>
<dbReference type="RefSeq" id="XP_033649964.1">
    <property type="nucleotide sequence ID" value="XM_033793756.1"/>
</dbReference>
<dbReference type="GeneID" id="54546931"/>
<name>A0A6A6J7Q1_WESOR</name>
<dbReference type="Proteomes" id="UP000800097">
    <property type="component" value="Unassembled WGS sequence"/>
</dbReference>
<feature type="chain" id="PRO_5025664589" evidence="1">
    <location>
        <begin position="21"/>
        <end position="188"/>
    </location>
</feature>
<organism evidence="2 3">
    <name type="scientific">Westerdykella ornata</name>
    <dbReference type="NCBI Taxonomy" id="318751"/>
    <lineage>
        <taxon>Eukaryota</taxon>
        <taxon>Fungi</taxon>
        <taxon>Dikarya</taxon>
        <taxon>Ascomycota</taxon>
        <taxon>Pezizomycotina</taxon>
        <taxon>Dothideomycetes</taxon>
        <taxon>Pleosporomycetidae</taxon>
        <taxon>Pleosporales</taxon>
        <taxon>Sporormiaceae</taxon>
        <taxon>Westerdykella</taxon>
    </lineage>
</organism>
<keyword evidence="3" id="KW-1185">Reference proteome</keyword>
<protein>
    <submittedName>
        <fullName evidence="2">Uncharacterized protein</fullName>
    </submittedName>
</protein>
<dbReference type="EMBL" id="ML986521">
    <property type="protein sequence ID" value="KAF2272425.1"/>
    <property type="molecule type" value="Genomic_DNA"/>
</dbReference>
<sequence>MLRHHGLPIVLTFLLTATCANPSAHGWLVAPTNVVKMRYNPMSDIRNSDQGYCRRGVAESSEGKLPLAPTPRFPFLSQRYPPSLLPTRSRPAQRGASEELAQLPWMTNGRASAEYLNNGPALSSSMIRHTYLYNAEQPPQLLHLSLLSSLHRPPGSSFVTAHSPSSELQPSRRCSVLYPLELGTPPPS</sequence>
<reference evidence="2" key="1">
    <citation type="journal article" date="2020" name="Stud. Mycol.">
        <title>101 Dothideomycetes genomes: a test case for predicting lifestyles and emergence of pathogens.</title>
        <authorList>
            <person name="Haridas S."/>
            <person name="Albert R."/>
            <person name="Binder M."/>
            <person name="Bloem J."/>
            <person name="Labutti K."/>
            <person name="Salamov A."/>
            <person name="Andreopoulos B."/>
            <person name="Baker S."/>
            <person name="Barry K."/>
            <person name="Bills G."/>
            <person name="Bluhm B."/>
            <person name="Cannon C."/>
            <person name="Castanera R."/>
            <person name="Culley D."/>
            <person name="Daum C."/>
            <person name="Ezra D."/>
            <person name="Gonzalez J."/>
            <person name="Henrissat B."/>
            <person name="Kuo A."/>
            <person name="Liang C."/>
            <person name="Lipzen A."/>
            <person name="Lutzoni F."/>
            <person name="Magnuson J."/>
            <person name="Mondo S."/>
            <person name="Nolan M."/>
            <person name="Ohm R."/>
            <person name="Pangilinan J."/>
            <person name="Park H.-J."/>
            <person name="Ramirez L."/>
            <person name="Alfaro M."/>
            <person name="Sun H."/>
            <person name="Tritt A."/>
            <person name="Yoshinaga Y."/>
            <person name="Zwiers L.-H."/>
            <person name="Turgeon B."/>
            <person name="Goodwin S."/>
            <person name="Spatafora J."/>
            <person name="Crous P."/>
            <person name="Grigoriev I."/>
        </authorList>
    </citation>
    <scope>NUCLEOTIDE SEQUENCE</scope>
    <source>
        <strain evidence="2">CBS 379.55</strain>
    </source>
</reference>
<keyword evidence="1" id="KW-0732">Signal</keyword>